<evidence type="ECO:0000313" key="12">
    <source>
        <dbReference type="Proteomes" id="UP000503462"/>
    </source>
</evidence>
<dbReference type="GO" id="GO:0005737">
    <property type="term" value="C:cytoplasm"/>
    <property type="evidence" value="ECO:0007669"/>
    <property type="project" value="UniProtKB-SubCell"/>
</dbReference>
<protein>
    <recommendedName>
        <fullName evidence="10">C2H2-type domain-containing protein</fullName>
    </recommendedName>
</protein>
<reference evidence="11 12" key="1">
    <citation type="journal article" date="2016" name="Sci. Rep.">
        <title>Peltaster fructicola genome reveals evolution from an invasive phytopathogen to an ectophytic parasite.</title>
        <authorList>
            <person name="Xu C."/>
            <person name="Chen H."/>
            <person name="Gleason M.L."/>
            <person name="Xu J.R."/>
            <person name="Liu H."/>
            <person name="Zhang R."/>
            <person name="Sun G."/>
        </authorList>
    </citation>
    <scope>NUCLEOTIDE SEQUENCE [LARGE SCALE GENOMIC DNA]</scope>
    <source>
        <strain evidence="11 12">LNHT1506</strain>
    </source>
</reference>
<dbReference type="Pfam" id="PF12171">
    <property type="entry name" value="zf-C2H2_jaz"/>
    <property type="match status" value="1"/>
</dbReference>
<gene>
    <name evidence="11" type="ORF">AMS68_007336</name>
</gene>
<feature type="region of interest" description="Disordered" evidence="9">
    <location>
        <begin position="311"/>
        <end position="371"/>
    </location>
</feature>
<evidence type="ECO:0000313" key="11">
    <source>
        <dbReference type="EMBL" id="QIX01819.1"/>
    </source>
</evidence>
<keyword evidence="6" id="KW-0863">Zinc-finger</keyword>
<feature type="region of interest" description="Disordered" evidence="9">
    <location>
        <begin position="155"/>
        <end position="181"/>
    </location>
</feature>
<dbReference type="PANTHER" id="PTHR13182">
    <property type="entry name" value="ZINC FINGER PROTEIN 622"/>
    <property type="match status" value="1"/>
</dbReference>
<dbReference type="AlphaFoldDB" id="A0A6H0Y4Q1"/>
<dbReference type="Proteomes" id="UP000503462">
    <property type="component" value="Chromosome 5"/>
</dbReference>
<organism evidence="11 12">
    <name type="scientific">Peltaster fructicola</name>
    <dbReference type="NCBI Taxonomy" id="286661"/>
    <lineage>
        <taxon>Eukaryota</taxon>
        <taxon>Fungi</taxon>
        <taxon>Dikarya</taxon>
        <taxon>Ascomycota</taxon>
        <taxon>Pezizomycotina</taxon>
        <taxon>Dothideomycetes</taxon>
        <taxon>Dothideomycetes incertae sedis</taxon>
        <taxon>Peltaster</taxon>
    </lineage>
</organism>
<evidence type="ECO:0000256" key="9">
    <source>
        <dbReference type="SAM" id="MobiDB-lite"/>
    </source>
</evidence>
<dbReference type="Pfam" id="PF12756">
    <property type="entry name" value="zf-C2H2_2"/>
    <property type="match status" value="1"/>
</dbReference>
<dbReference type="EMBL" id="CP051143">
    <property type="protein sequence ID" value="QIX01819.1"/>
    <property type="molecule type" value="Genomic_DNA"/>
</dbReference>
<evidence type="ECO:0000256" key="4">
    <source>
        <dbReference type="ARBA" id="ARBA00022723"/>
    </source>
</evidence>
<dbReference type="InterPro" id="IPR003604">
    <property type="entry name" value="Matrin/U1-like-C_Znf_C2H2"/>
</dbReference>
<dbReference type="GO" id="GO:0003676">
    <property type="term" value="F:nucleic acid binding"/>
    <property type="evidence" value="ECO:0007669"/>
    <property type="project" value="InterPro"/>
</dbReference>
<sequence length="495" mass="55824">MATTHPFTCNTCQVAFRGSDLQRTHMQSDWHRYNLKRRVASLPPLTSEIFAEKVLANKASAAATAARASFQRQCEACDKTYFSEGAYVNHLGSQKHKLAVAKAAKRGTHGADTESMTDSTFSLGDPVELASTQDGETEGSDDELDNVVASMAQTQLNGAAKVETENAEDEDDEDEDYEHTADPSQCLFCNYVSDSMDNNTNHMNRQHGFFVPEREYLVDMPGLITHLSETIQVLNQCLFCHKAAHTPSGAQTHMRDRGHCMMAYSTEEEQLDVGDFYDFRATYSDEESESEEEGAHGISLGAKRAVKTVIQNEDGEDEVMSDDDEEWESGSEASSVPTDEITSVPVERRAPKVDRNRIRQHKSSDGYHSHAHQTAYHDDYELHLPSGRTAGHRSLRQYYKQNLRNFQTDDEKREQKLLQQGAERSGSQERERGRQVASRANGGLGMIGVSEAKKREIAVTEKRQEKRAQRVEARYQWGNNKRANHQKHFRDHLLQ</sequence>
<dbReference type="GO" id="GO:0042273">
    <property type="term" value="P:ribosomal large subunit biogenesis"/>
    <property type="evidence" value="ECO:0007669"/>
    <property type="project" value="UniProtKB-ARBA"/>
</dbReference>
<keyword evidence="7" id="KW-0862">Zinc</keyword>
<feature type="region of interest" description="Disordered" evidence="9">
    <location>
        <begin position="404"/>
        <end position="448"/>
    </location>
</feature>
<dbReference type="OrthoDB" id="19329at2759"/>
<dbReference type="InterPro" id="IPR022755">
    <property type="entry name" value="Znf_C2H2_jaz"/>
</dbReference>
<dbReference type="InterPro" id="IPR013087">
    <property type="entry name" value="Znf_C2H2_type"/>
</dbReference>
<feature type="compositionally biased region" description="Basic residues" evidence="9">
    <location>
        <begin position="482"/>
        <end position="495"/>
    </location>
</feature>
<feature type="region of interest" description="Disordered" evidence="9">
    <location>
        <begin position="107"/>
        <end position="142"/>
    </location>
</feature>
<feature type="domain" description="C2H2-type" evidence="10">
    <location>
        <begin position="74"/>
        <end position="96"/>
    </location>
</feature>
<evidence type="ECO:0000256" key="3">
    <source>
        <dbReference type="ARBA" id="ARBA00022517"/>
    </source>
</evidence>
<feature type="domain" description="C2H2-type" evidence="10">
    <location>
        <begin position="9"/>
        <end position="31"/>
    </location>
</feature>
<feature type="compositionally biased region" description="Basic and acidic residues" evidence="9">
    <location>
        <begin position="346"/>
        <end position="368"/>
    </location>
</feature>
<feature type="compositionally biased region" description="Acidic residues" evidence="9">
    <location>
        <begin position="165"/>
        <end position="177"/>
    </location>
</feature>
<evidence type="ECO:0000256" key="6">
    <source>
        <dbReference type="ARBA" id="ARBA00022771"/>
    </source>
</evidence>
<evidence type="ECO:0000256" key="8">
    <source>
        <dbReference type="ARBA" id="ARBA00034126"/>
    </source>
</evidence>
<dbReference type="PROSITE" id="PS00028">
    <property type="entry name" value="ZINC_FINGER_C2H2_1"/>
    <property type="match status" value="2"/>
</dbReference>
<dbReference type="InterPro" id="IPR036236">
    <property type="entry name" value="Znf_C2H2_sf"/>
</dbReference>
<feature type="compositionally biased region" description="Acidic residues" evidence="9">
    <location>
        <begin position="313"/>
        <end position="329"/>
    </location>
</feature>
<proteinExistence type="inferred from homology"/>
<feature type="compositionally biased region" description="Basic and acidic residues" evidence="9">
    <location>
        <begin position="407"/>
        <end position="416"/>
    </location>
</feature>
<accession>A0A6H0Y4Q1</accession>
<evidence type="ECO:0000256" key="5">
    <source>
        <dbReference type="ARBA" id="ARBA00022737"/>
    </source>
</evidence>
<dbReference type="SMART" id="SM00451">
    <property type="entry name" value="ZnF_U1"/>
    <property type="match status" value="2"/>
</dbReference>
<dbReference type="SMART" id="SM00355">
    <property type="entry name" value="ZnF_C2H2"/>
    <property type="match status" value="4"/>
</dbReference>
<dbReference type="InterPro" id="IPR041661">
    <property type="entry name" value="ZN622/Rei1/Reh1_Znf-C2H2"/>
</dbReference>
<dbReference type="SUPFAM" id="SSF57667">
    <property type="entry name" value="beta-beta-alpha zinc fingers"/>
    <property type="match status" value="3"/>
</dbReference>
<comment type="similarity">
    <text evidence="8">Belongs to the REI1 family.</text>
</comment>
<dbReference type="PANTHER" id="PTHR13182:SF8">
    <property type="entry name" value="CYTOPLASMIC 60S SUBUNIT BIOGENESIS FACTOR ZNF622"/>
    <property type="match status" value="1"/>
</dbReference>
<evidence type="ECO:0000256" key="1">
    <source>
        <dbReference type="ARBA" id="ARBA00004496"/>
    </source>
</evidence>
<evidence type="ECO:0000256" key="7">
    <source>
        <dbReference type="ARBA" id="ARBA00022833"/>
    </source>
</evidence>
<evidence type="ECO:0000256" key="2">
    <source>
        <dbReference type="ARBA" id="ARBA00022490"/>
    </source>
</evidence>
<keyword evidence="5" id="KW-0677">Repeat</keyword>
<dbReference type="InterPro" id="IPR040025">
    <property type="entry name" value="Znf622/Rei1/Reh1"/>
</dbReference>
<feature type="region of interest" description="Disordered" evidence="9">
    <location>
        <begin position="473"/>
        <end position="495"/>
    </location>
</feature>
<keyword evidence="2" id="KW-0963">Cytoplasm</keyword>
<comment type="subcellular location">
    <subcellularLocation>
        <location evidence="1">Cytoplasm</location>
    </subcellularLocation>
</comment>
<keyword evidence="4" id="KW-0479">Metal-binding</keyword>
<evidence type="ECO:0000259" key="10">
    <source>
        <dbReference type="PROSITE" id="PS00028"/>
    </source>
</evidence>
<keyword evidence="12" id="KW-1185">Reference proteome</keyword>
<name>A0A6H0Y4Q1_9PEZI</name>
<keyword evidence="3" id="KW-0690">Ribosome biogenesis</keyword>
<dbReference type="GO" id="GO:0030687">
    <property type="term" value="C:preribosome, large subunit precursor"/>
    <property type="evidence" value="ECO:0007669"/>
    <property type="project" value="TreeGrafter"/>
</dbReference>
<dbReference type="GO" id="GO:0008270">
    <property type="term" value="F:zinc ion binding"/>
    <property type="evidence" value="ECO:0007669"/>
    <property type="project" value="UniProtKB-KW"/>
</dbReference>